<dbReference type="Proteomes" id="UP000481360">
    <property type="component" value="Unassembled WGS sequence"/>
</dbReference>
<dbReference type="EMBL" id="JAAMPJ010000004">
    <property type="protein sequence ID" value="NGY60647.1"/>
    <property type="molecule type" value="Genomic_DNA"/>
</dbReference>
<gene>
    <name evidence="2" type="ORF">G7043_17090</name>
</gene>
<feature type="transmembrane region" description="Helical" evidence="1">
    <location>
        <begin position="42"/>
        <end position="62"/>
    </location>
</feature>
<evidence type="ECO:0000313" key="2">
    <source>
        <dbReference type="EMBL" id="NGY60647.1"/>
    </source>
</evidence>
<name>A0A7C9RRA4_9PSEU</name>
<evidence type="ECO:0000313" key="3">
    <source>
        <dbReference type="Proteomes" id="UP000481360"/>
    </source>
</evidence>
<reference evidence="2 3" key="1">
    <citation type="submission" date="2020-03" db="EMBL/GenBank/DDBJ databases">
        <title>Isolation and identification of active actinomycetes.</title>
        <authorList>
            <person name="Sun X."/>
        </authorList>
    </citation>
    <scope>NUCLEOTIDE SEQUENCE [LARGE SCALE GENOMIC DNA]</scope>
    <source>
        <strain evidence="2 3">NEAU-D13</strain>
    </source>
</reference>
<evidence type="ECO:0000256" key="1">
    <source>
        <dbReference type="SAM" id="Phobius"/>
    </source>
</evidence>
<organism evidence="2 3">
    <name type="scientific">Lentzea alba</name>
    <dbReference type="NCBI Taxonomy" id="2714351"/>
    <lineage>
        <taxon>Bacteria</taxon>
        <taxon>Bacillati</taxon>
        <taxon>Actinomycetota</taxon>
        <taxon>Actinomycetes</taxon>
        <taxon>Pseudonocardiales</taxon>
        <taxon>Pseudonocardiaceae</taxon>
        <taxon>Lentzea</taxon>
    </lineage>
</organism>
<keyword evidence="3" id="KW-1185">Reference proteome</keyword>
<dbReference type="RefSeq" id="WP_166046654.1">
    <property type="nucleotide sequence ID" value="NZ_JAAMPJ010000004.1"/>
</dbReference>
<proteinExistence type="predicted"/>
<keyword evidence="1" id="KW-0812">Transmembrane</keyword>
<sequence>MRDVLDDDLSELYPVRGSDDVRLARLREQLFTEEPKPRSRRWIGIAAAAVAVVMITGLVVTLRPSSRDAPATMPTIPATSLLEAATMLETADQPTTGFQHVKYLLWHRIDGRDGWGITDVQFQYDAWIPVTKGESVLVYRRATGERRPVGGDQAPLDVLLENGYRGPVLWSTFCAASPCQEESLTLPPNATTPVQKLIQSSFALMSPFTTNKEKAAIYRRLAETPEIRWDNGKLTTDGTAMSFTVDPATGRISGAEDAAILNGNGKLSVTISYEWVAQRPS</sequence>
<keyword evidence="1" id="KW-1133">Transmembrane helix</keyword>
<dbReference type="AlphaFoldDB" id="A0A7C9RRA4"/>
<protein>
    <submittedName>
        <fullName evidence="2">Uncharacterized protein</fullName>
    </submittedName>
</protein>
<comment type="caution">
    <text evidence="2">The sequence shown here is derived from an EMBL/GenBank/DDBJ whole genome shotgun (WGS) entry which is preliminary data.</text>
</comment>
<accession>A0A7C9RRA4</accession>
<keyword evidence="1" id="KW-0472">Membrane</keyword>